<dbReference type="GO" id="GO:0051287">
    <property type="term" value="F:NAD binding"/>
    <property type="evidence" value="ECO:0007669"/>
    <property type="project" value="InterPro"/>
</dbReference>
<proteinExistence type="inferred from homology"/>
<evidence type="ECO:0000256" key="10">
    <source>
        <dbReference type="ARBA" id="ARBA00049489"/>
    </source>
</evidence>
<dbReference type="InterPro" id="IPR001692">
    <property type="entry name" value="Histidinol_DH_CS"/>
</dbReference>
<feature type="binding site" evidence="11 15">
    <location>
        <position position="256"/>
    </location>
    <ligand>
        <name>substrate</name>
    </ligand>
</feature>
<keyword evidence="6 11" id="KW-0862">Zinc</keyword>
<feature type="binding site" evidence="11 16">
    <location>
        <position position="379"/>
    </location>
    <ligand>
        <name>Zn(2+)</name>
        <dbReference type="ChEBI" id="CHEBI:29105"/>
    </ligand>
</feature>
<evidence type="ECO:0000256" key="11">
    <source>
        <dbReference type="HAMAP-Rule" id="MF_01024"/>
    </source>
</evidence>
<feature type="active site" description="Proton acceptor" evidence="11 13">
    <location>
        <position position="346"/>
    </location>
</feature>
<dbReference type="Pfam" id="PF00815">
    <property type="entry name" value="Histidinol_dh"/>
    <property type="match status" value="1"/>
</dbReference>
<dbReference type="InterPro" id="IPR016161">
    <property type="entry name" value="Ald_DH/histidinol_DH"/>
</dbReference>
<dbReference type="GO" id="GO:0000105">
    <property type="term" value="P:L-histidine biosynthetic process"/>
    <property type="evidence" value="ECO:0007669"/>
    <property type="project" value="UniProtKB-UniRule"/>
</dbReference>
<dbReference type="PROSITE" id="PS00611">
    <property type="entry name" value="HISOL_DEHYDROGENASE"/>
    <property type="match status" value="1"/>
</dbReference>
<keyword evidence="8 11" id="KW-0520">NAD</keyword>
<evidence type="ECO:0000313" key="19">
    <source>
        <dbReference type="Proteomes" id="UP000293331"/>
    </source>
</evidence>
<feature type="binding site" evidence="11 14">
    <location>
        <position position="146"/>
    </location>
    <ligand>
        <name>NAD(+)</name>
        <dbReference type="ChEBI" id="CHEBI:57540"/>
    </ligand>
</feature>
<evidence type="ECO:0000256" key="15">
    <source>
        <dbReference type="PIRSR" id="PIRSR000099-3"/>
    </source>
</evidence>
<feature type="active site" description="Proton acceptor" evidence="11 13">
    <location>
        <position position="345"/>
    </location>
</feature>
<feature type="binding site" evidence="11 15">
    <location>
        <position position="433"/>
    </location>
    <ligand>
        <name>substrate</name>
    </ligand>
</feature>
<keyword evidence="5 11" id="KW-0479">Metal-binding</keyword>
<evidence type="ECO:0000256" key="14">
    <source>
        <dbReference type="PIRSR" id="PIRSR000099-2"/>
    </source>
</evidence>
<evidence type="ECO:0000256" key="7">
    <source>
        <dbReference type="ARBA" id="ARBA00023002"/>
    </source>
</evidence>
<evidence type="ECO:0000256" key="1">
    <source>
        <dbReference type="ARBA" id="ARBA00004940"/>
    </source>
</evidence>
<feature type="binding site" evidence="11 15">
    <location>
        <position position="281"/>
    </location>
    <ligand>
        <name>substrate</name>
    </ligand>
</feature>
<dbReference type="GO" id="GO:0008270">
    <property type="term" value="F:zinc ion binding"/>
    <property type="evidence" value="ECO:0007669"/>
    <property type="project" value="UniProtKB-UniRule"/>
</dbReference>
<name>A0A4Q5LJA0_9SPHI</name>
<dbReference type="InterPro" id="IPR022695">
    <property type="entry name" value="Histidinol_DH_monofunct"/>
</dbReference>
<comment type="caution">
    <text evidence="18">The sequence shown here is derived from an EMBL/GenBank/DDBJ whole genome shotgun (WGS) entry which is preliminary data.</text>
</comment>
<dbReference type="PIRSF" id="PIRSF000099">
    <property type="entry name" value="Histidinol_dh"/>
    <property type="match status" value="1"/>
</dbReference>
<dbReference type="HAMAP" id="MF_01024">
    <property type="entry name" value="HisD"/>
    <property type="match status" value="1"/>
</dbReference>
<keyword evidence="4 11" id="KW-0028">Amino-acid biosynthesis</keyword>
<dbReference type="EC" id="1.1.1.23" evidence="3 11"/>
<dbReference type="OrthoDB" id="9805269at2"/>
<dbReference type="Proteomes" id="UP000293331">
    <property type="component" value="Unassembled WGS sequence"/>
</dbReference>
<evidence type="ECO:0000256" key="5">
    <source>
        <dbReference type="ARBA" id="ARBA00022723"/>
    </source>
</evidence>
<feature type="binding site" evidence="11 14">
    <location>
        <position position="231"/>
    </location>
    <ligand>
        <name>NAD(+)</name>
        <dbReference type="ChEBI" id="CHEBI:57540"/>
    </ligand>
</feature>
<comment type="catalytic activity">
    <reaction evidence="10 11">
        <text>L-histidinol + 2 NAD(+) + H2O = L-histidine + 2 NADH + 3 H(+)</text>
        <dbReference type="Rhea" id="RHEA:20641"/>
        <dbReference type="ChEBI" id="CHEBI:15377"/>
        <dbReference type="ChEBI" id="CHEBI:15378"/>
        <dbReference type="ChEBI" id="CHEBI:57540"/>
        <dbReference type="ChEBI" id="CHEBI:57595"/>
        <dbReference type="ChEBI" id="CHEBI:57699"/>
        <dbReference type="ChEBI" id="CHEBI:57945"/>
        <dbReference type="EC" id="1.1.1.23"/>
    </reaction>
</comment>
<evidence type="ECO:0000256" key="8">
    <source>
        <dbReference type="ARBA" id="ARBA00023027"/>
    </source>
</evidence>
<dbReference type="EMBL" id="SEWG01000009">
    <property type="protein sequence ID" value="RYU86541.1"/>
    <property type="molecule type" value="Genomic_DNA"/>
</dbReference>
<gene>
    <name evidence="11 18" type="primary">hisD</name>
    <name evidence="18" type="ORF">EWM62_17965</name>
</gene>
<organism evidence="18 19">
    <name type="scientific">Mucilaginibacter terrigena</name>
    <dbReference type="NCBI Taxonomy" id="2492395"/>
    <lineage>
        <taxon>Bacteria</taxon>
        <taxon>Pseudomonadati</taxon>
        <taxon>Bacteroidota</taxon>
        <taxon>Sphingobacteriia</taxon>
        <taxon>Sphingobacteriales</taxon>
        <taxon>Sphingobacteriaceae</taxon>
        <taxon>Mucilaginibacter</taxon>
    </lineage>
</organism>
<dbReference type="Gene3D" id="1.20.5.1300">
    <property type="match status" value="1"/>
</dbReference>
<protein>
    <recommendedName>
        <fullName evidence="3 11">Histidinol dehydrogenase</fullName>
        <shortName evidence="11">HDH</shortName>
        <ecNumber evidence="3 11">1.1.1.23</ecNumber>
    </recommendedName>
</protein>
<evidence type="ECO:0000256" key="17">
    <source>
        <dbReference type="RuleBase" id="RU004175"/>
    </source>
</evidence>
<dbReference type="CDD" id="cd06572">
    <property type="entry name" value="Histidinol_dh"/>
    <property type="match status" value="1"/>
</dbReference>
<dbReference type="InterPro" id="IPR012131">
    <property type="entry name" value="Hstdl_DH"/>
</dbReference>
<feature type="binding site" evidence="11 15">
    <location>
        <position position="379"/>
    </location>
    <ligand>
        <name>substrate</name>
    </ligand>
</feature>
<evidence type="ECO:0000256" key="13">
    <source>
        <dbReference type="PIRSR" id="PIRSR000099-1"/>
    </source>
</evidence>
<feature type="binding site" evidence="11 15">
    <location>
        <position position="346"/>
    </location>
    <ligand>
        <name>substrate</name>
    </ligand>
</feature>
<dbReference type="Gene3D" id="3.40.50.1980">
    <property type="entry name" value="Nitrogenase molybdenum iron protein domain"/>
    <property type="match status" value="2"/>
</dbReference>
<feature type="binding site" evidence="11 16">
    <location>
        <position position="278"/>
    </location>
    <ligand>
        <name>Zn(2+)</name>
        <dbReference type="ChEBI" id="CHEBI:29105"/>
    </ligand>
</feature>
<feature type="binding site" evidence="11 16">
    <location>
        <position position="438"/>
    </location>
    <ligand>
        <name>Zn(2+)</name>
        <dbReference type="ChEBI" id="CHEBI:29105"/>
    </ligand>
</feature>
<reference evidence="18 19" key="1">
    <citation type="submission" date="2019-02" db="EMBL/GenBank/DDBJ databases">
        <title>Bacterial novel species Mucilaginibacter sp. 17JY9-4 isolated from soil.</title>
        <authorList>
            <person name="Jung H.-Y."/>
        </authorList>
    </citation>
    <scope>NUCLEOTIDE SEQUENCE [LARGE SCALE GENOMIC DNA]</scope>
    <source>
        <strain evidence="18 19">17JY9-4</strain>
    </source>
</reference>
<feature type="binding site" evidence="11 15">
    <location>
        <position position="438"/>
    </location>
    <ligand>
        <name>substrate</name>
    </ligand>
</feature>
<dbReference type="PRINTS" id="PR00083">
    <property type="entry name" value="HOLDHDRGNASE"/>
</dbReference>
<dbReference type="PANTHER" id="PTHR21256:SF2">
    <property type="entry name" value="HISTIDINE BIOSYNTHESIS TRIFUNCTIONAL PROTEIN"/>
    <property type="match status" value="1"/>
</dbReference>
<sequence>MSIDKKQKSTSKAPPSGGGGGFVFHYSDLSANDIARLVQRNVDPANEIRALVEEVIEHVKQNGDSALIDYAQKFDKVELTKLYLDRAELEEIASAVSEDQQEALQTAYANIYKFHKAQLKTEDKVETMPGVTCWRELRAIEKVGLYIPGGTAVLPSTFLMLGIPARIAGCSEIVVCSPPQKNGKVNAFIAYVALMLGINKVYLVGGSQAVAAMAYGTETITKVDKIFGPGNQFVTKAKTIIQSTTTTAIDMPAGPSEVLVIADRSAKPAYVAADLLAQAEHGIDSQSILVCTSQDIADKTLAEVQKQLAVLPRAEIAKQALDNSYIIITQDLDEAMNFSNEYAPEHLILATEQWKDLTPKIINAGSVFLGNLTPESAGDYASGTNHTLPTSSYARAYSGVSVDSFVKKITFQYLTEEGIQNIGPSVEILAEMEGLHAHRNAVSVRMGTNKNT</sequence>
<evidence type="ECO:0000256" key="4">
    <source>
        <dbReference type="ARBA" id="ARBA00022605"/>
    </source>
</evidence>
<dbReference type="FunFam" id="3.40.50.1980:FF:000050">
    <property type="entry name" value="Histidine biosynthesis trifunctional protein"/>
    <property type="match status" value="1"/>
</dbReference>
<evidence type="ECO:0000256" key="6">
    <source>
        <dbReference type="ARBA" id="ARBA00022833"/>
    </source>
</evidence>
<dbReference type="NCBIfam" id="TIGR00069">
    <property type="entry name" value="hisD"/>
    <property type="match status" value="1"/>
</dbReference>
<dbReference type="PANTHER" id="PTHR21256">
    <property type="entry name" value="HISTIDINOL DEHYDROGENASE HDH"/>
    <property type="match status" value="1"/>
</dbReference>
<feature type="binding site" evidence="11 14">
    <location>
        <position position="208"/>
    </location>
    <ligand>
        <name>NAD(+)</name>
        <dbReference type="ChEBI" id="CHEBI:57540"/>
    </ligand>
</feature>
<dbReference type="FunFam" id="1.20.5.1300:FF:000002">
    <property type="entry name" value="Histidinol dehydrogenase, chloroplastic"/>
    <property type="match status" value="1"/>
</dbReference>
<comment type="pathway">
    <text evidence="1 11">Amino-acid biosynthesis; L-histidine biosynthesis; L-histidine from 5-phospho-alpha-D-ribose 1-diphosphate: step 9/9.</text>
</comment>
<dbReference type="GO" id="GO:0005829">
    <property type="term" value="C:cytosol"/>
    <property type="evidence" value="ECO:0007669"/>
    <property type="project" value="TreeGrafter"/>
</dbReference>
<dbReference type="AlphaFoldDB" id="A0A4Q5LJA0"/>
<comment type="function">
    <text evidence="11">Catalyzes the sequential NAD-dependent oxidations of L-histidinol to L-histidinaldehyde and then to L-histidine.</text>
</comment>
<keyword evidence="9 11" id="KW-0368">Histidine biosynthesis</keyword>
<evidence type="ECO:0000256" key="9">
    <source>
        <dbReference type="ARBA" id="ARBA00023102"/>
    </source>
</evidence>
<evidence type="ECO:0000256" key="16">
    <source>
        <dbReference type="PIRSR" id="PIRSR000099-4"/>
    </source>
</evidence>
<comment type="similarity">
    <text evidence="2 11 12 17">Belongs to the histidinol dehydrogenase family.</text>
</comment>
<dbReference type="SUPFAM" id="SSF53720">
    <property type="entry name" value="ALDH-like"/>
    <property type="match status" value="1"/>
</dbReference>
<evidence type="ECO:0000256" key="12">
    <source>
        <dbReference type="PIRNR" id="PIRNR000099"/>
    </source>
</evidence>
<evidence type="ECO:0000313" key="18">
    <source>
        <dbReference type="EMBL" id="RYU86541.1"/>
    </source>
</evidence>
<keyword evidence="19" id="KW-1185">Reference proteome</keyword>
<comment type="cofactor">
    <cofactor evidence="11 16">
        <name>Zn(2+)</name>
        <dbReference type="ChEBI" id="CHEBI:29105"/>
    </cofactor>
    <text evidence="11 16">Binds 1 zinc ion per subunit.</text>
</comment>
<dbReference type="RefSeq" id="WP_129878061.1">
    <property type="nucleotide sequence ID" value="NZ_SEWG01000009.1"/>
</dbReference>
<evidence type="ECO:0000256" key="3">
    <source>
        <dbReference type="ARBA" id="ARBA00012965"/>
    </source>
</evidence>
<feature type="binding site" evidence="11 16">
    <location>
        <position position="281"/>
    </location>
    <ligand>
        <name>Zn(2+)</name>
        <dbReference type="ChEBI" id="CHEBI:29105"/>
    </ligand>
</feature>
<evidence type="ECO:0000256" key="2">
    <source>
        <dbReference type="ARBA" id="ARBA00010178"/>
    </source>
</evidence>
<accession>A0A4Q5LJA0</accession>
<dbReference type="GO" id="GO:0004399">
    <property type="term" value="F:histidinol dehydrogenase activity"/>
    <property type="evidence" value="ECO:0007669"/>
    <property type="project" value="UniProtKB-UniRule"/>
</dbReference>
<feature type="binding site" evidence="11 15">
    <location>
        <position position="278"/>
    </location>
    <ligand>
        <name>substrate</name>
    </ligand>
</feature>
<keyword evidence="7 11" id="KW-0560">Oxidoreductase</keyword>
<dbReference type="FunFam" id="3.40.50.1980:FF:000001">
    <property type="entry name" value="Histidinol dehydrogenase"/>
    <property type="match status" value="1"/>
</dbReference>
<dbReference type="UniPathway" id="UPA00031">
    <property type="reaction ID" value="UER00014"/>
</dbReference>